<sequence>MNGHNEKHSAQATAMPRNNLLTALCLLMLNSSVVTHGSTVAPPQDIWFNSYNLKNVLEWRPGNGAGNRTLYTVQYAIYGEGEEKNKERVMWRTKKQCKGTLQTLCDLSNETSDLGQMYFARVKALSLEGSSKWATTSRFNPKLQTTFGPPTVKVTVKERTLVIKLKGPMRWRTGNSTKEYSMARYYHQMMYNVSVYNNNTKQMLVFSLRNNSMEYGLLNYSTQFCVSAKALFLSLMFKTEASQSQCVTTVRDPFVDKILIVTLGCILPSAITLFFLVLVGCLVYHYIFGNRQRKPSNLWVRHLPEAHQSFCSDVHLTVNLINISVPKTDFKEEDGSHVPMLVPQEPEDHKTVVPRHSGYTVQSCVPRFAPVSCDSEFDSSGRCSPAWMGISEGSDYGIVVKAQRPEMENECKANGCSGDDFSQPMVDSVSQPSNVLAQEDCGGETPYRQQLQATQPSMCTQWNKVEEEEEPENSGSLLVDWDPETGRLQIPTISALQLEPDLAEEERPECDQVKPSDILSNVYVRQSSEESTEYEDALTKMENNWDLQINMEKQYK</sequence>
<evidence type="ECO:0000313" key="9">
    <source>
        <dbReference type="EMBL" id="KAI1897472.1"/>
    </source>
</evidence>
<evidence type="ECO:0000256" key="5">
    <source>
        <dbReference type="SAM" id="Phobius"/>
    </source>
</evidence>
<evidence type="ECO:0000256" key="3">
    <source>
        <dbReference type="ARBA" id="ARBA00023157"/>
    </source>
</evidence>
<dbReference type="InterPro" id="IPR050650">
    <property type="entry name" value="Type-II_Cytokine-TF_Rcpt"/>
</dbReference>
<keyword evidence="4" id="KW-0675">Receptor</keyword>
<dbReference type="Proteomes" id="UP000829720">
    <property type="component" value="Unassembled WGS sequence"/>
</dbReference>
<evidence type="ECO:0000259" key="8">
    <source>
        <dbReference type="Pfam" id="PF09294"/>
    </source>
</evidence>
<evidence type="ECO:0000256" key="2">
    <source>
        <dbReference type="ARBA" id="ARBA00022729"/>
    </source>
</evidence>
<evidence type="ECO:0000256" key="6">
    <source>
        <dbReference type="SAM" id="SignalP"/>
    </source>
</evidence>
<evidence type="ECO:0000256" key="4">
    <source>
        <dbReference type="ARBA" id="ARBA00023170"/>
    </source>
</evidence>
<evidence type="ECO:0000256" key="1">
    <source>
        <dbReference type="ARBA" id="ARBA00005399"/>
    </source>
</evidence>
<keyword evidence="5" id="KW-1133">Transmembrane helix</keyword>
<dbReference type="SUPFAM" id="SSF49265">
    <property type="entry name" value="Fibronectin type III"/>
    <property type="match status" value="2"/>
</dbReference>
<dbReference type="InterPro" id="IPR036116">
    <property type="entry name" value="FN3_sf"/>
</dbReference>
<dbReference type="GO" id="GO:0004896">
    <property type="term" value="F:cytokine receptor activity"/>
    <property type="evidence" value="ECO:0007669"/>
    <property type="project" value="TreeGrafter"/>
</dbReference>
<feature type="chain" id="PRO_5035738777" evidence="6">
    <location>
        <begin position="36"/>
        <end position="556"/>
    </location>
</feature>
<feature type="domain" description="Fibronectin type-III" evidence="7">
    <location>
        <begin position="23"/>
        <end position="133"/>
    </location>
</feature>
<reference evidence="9" key="1">
    <citation type="submission" date="2021-01" db="EMBL/GenBank/DDBJ databases">
        <authorList>
            <person name="Zahm M."/>
            <person name="Roques C."/>
            <person name="Cabau C."/>
            <person name="Klopp C."/>
            <person name="Donnadieu C."/>
            <person name="Jouanno E."/>
            <person name="Lampietro C."/>
            <person name="Louis A."/>
            <person name="Herpin A."/>
            <person name="Echchiki A."/>
            <person name="Berthelot C."/>
            <person name="Parey E."/>
            <person name="Roest-Crollius H."/>
            <person name="Braasch I."/>
            <person name="Postlethwait J."/>
            <person name="Bobe J."/>
            <person name="Montfort J."/>
            <person name="Bouchez O."/>
            <person name="Begum T."/>
            <person name="Mejri S."/>
            <person name="Adams A."/>
            <person name="Chen W.-J."/>
            <person name="Guiguen Y."/>
        </authorList>
    </citation>
    <scope>NUCLEOTIDE SEQUENCE</scope>
    <source>
        <tissue evidence="9">Blood</tissue>
    </source>
</reference>
<keyword evidence="5" id="KW-0472">Membrane</keyword>
<dbReference type="FunFam" id="2.60.40.10:FF:000348">
    <property type="entry name" value="Interleukin 20 receptor subunit alpha"/>
    <property type="match status" value="1"/>
</dbReference>
<dbReference type="Gene3D" id="2.60.40.10">
    <property type="entry name" value="Immunoglobulins"/>
    <property type="match status" value="2"/>
</dbReference>
<protein>
    <submittedName>
        <fullName evidence="9">Uncharacterized protein</fullName>
    </submittedName>
</protein>
<accession>A0A8T3DLT3</accession>
<feature type="signal peptide" evidence="6">
    <location>
        <begin position="1"/>
        <end position="35"/>
    </location>
</feature>
<gene>
    <name evidence="9" type="ORF">AGOR_G00083630</name>
</gene>
<keyword evidence="3" id="KW-1015">Disulfide bond</keyword>
<dbReference type="Pfam" id="PF01108">
    <property type="entry name" value="Tissue_fac"/>
    <property type="match status" value="1"/>
</dbReference>
<dbReference type="InterPro" id="IPR003961">
    <property type="entry name" value="FN3_dom"/>
</dbReference>
<keyword evidence="5" id="KW-0812">Transmembrane</keyword>
<proteinExistence type="inferred from homology"/>
<name>A0A8T3DLT3_9TELE</name>
<dbReference type="Pfam" id="PF09294">
    <property type="entry name" value="Interfer-bind"/>
    <property type="match status" value="1"/>
</dbReference>
<feature type="transmembrane region" description="Helical" evidence="5">
    <location>
        <begin position="258"/>
        <end position="287"/>
    </location>
</feature>
<organism evidence="9 10">
    <name type="scientific">Albula goreensis</name>
    <dbReference type="NCBI Taxonomy" id="1534307"/>
    <lineage>
        <taxon>Eukaryota</taxon>
        <taxon>Metazoa</taxon>
        <taxon>Chordata</taxon>
        <taxon>Craniata</taxon>
        <taxon>Vertebrata</taxon>
        <taxon>Euteleostomi</taxon>
        <taxon>Actinopterygii</taxon>
        <taxon>Neopterygii</taxon>
        <taxon>Teleostei</taxon>
        <taxon>Albuliformes</taxon>
        <taxon>Albulidae</taxon>
        <taxon>Albula</taxon>
    </lineage>
</organism>
<dbReference type="InterPro" id="IPR015373">
    <property type="entry name" value="Interferon/interleukin_rcp_dom"/>
</dbReference>
<dbReference type="GO" id="GO:0005886">
    <property type="term" value="C:plasma membrane"/>
    <property type="evidence" value="ECO:0007669"/>
    <property type="project" value="TreeGrafter"/>
</dbReference>
<comment type="similarity">
    <text evidence="1">Belongs to the type II cytokine receptor family.</text>
</comment>
<comment type="caution">
    <text evidence="9">The sequence shown here is derived from an EMBL/GenBank/DDBJ whole genome shotgun (WGS) entry which is preliminary data.</text>
</comment>
<keyword evidence="10" id="KW-1185">Reference proteome</keyword>
<dbReference type="InterPro" id="IPR013783">
    <property type="entry name" value="Ig-like_fold"/>
</dbReference>
<dbReference type="PANTHER" id="PTHR20859">
    <property type="entry name" value="INTERFERON/INTERLEUKIN RECEPTOR"/>
    <property type="match status" value="1"/>
</dbReference>
<keyword evidence="2 6" id="KW-0732">Signal</keyword>
<dbReference type="EMBL" id="JAERUA010000007">
    <property type="protein sequence ID" value="KAI1897472.1"/>
    <property type="molecule type" value="Genomic_DNA"/>
</dbReference>
<evidence type="ECO:0000313" key="10">
    <source>
        <dbReference type="Proteomes" id="UP000829720"/>
    </source>
</evidence>
<dbReference type="PANTHER" id="PTHR20859:SF86">
    <property type="entry name" value="INTERLEUKIN-20 RECEPTOR SUBUNIT ALPHA"/>
    <property type="match status" value="1"/>
</dbReference>
<dbReference type="AlphaFoldDB" id="A0A8T3DLT3"/>
<feature type="domain" description="Interferon/interleukin receptor" evidence="8">
    <location>
        <begin position="145"/>
        <end position="249"/>
    </location>
</feature>
<evidence type="ECO:0000259" key="7">
    <source>
        <dbReference type="Pfam" id="PF01108"/>
    </source>
</evidence>
<dbReference type="OrthoDB" id="9909056at2759"/>